<evidence type="ECO:0000259" key="4">
    <source>
        <dbReference type="Pfam" id="PF14698"/>
    </source>
</evidence>
<dbReference type="PANTHER" id="PTHR43814">
    <property type="entry name" value="ARGININOSUCCINATE LYASE"/>
    <property type="match status" value="1"/>
</dbReference>
<dbReference type="HAMAP" id="MF_00006">
    <property type="entry name" value="Arg_succ_lyase"/>
    <property type="match status" value="1"/>
</dbReference>
<dbReference type="PANTHER" id="PTHR43814:SF1">
    <property type="entry name" value="ARGININOSUCCINATE LYASE"/>
    <property type="match status" value="1"/>
</dbReference>
<dbReference type="GO" id="GO:0042450">
    <property type="term" value="P:L-arginine biosynthetic process via ornithine"/>
    <property type="evidence" value="ECO:0007669"/>
    <property type="project" value="UniProtKB-UniRule"/>
</dbReference>
<feature type="domain" description="Fumarate lyase N-terminal" evidence="3">
    <location>
        <begin position="16"/>
        <end position="305"/>
    </location>
</feature>
<organism evidence="5 6">
    <name type="scientific">Candidatus Nitrosotenuis uzonensis</name>
    <dbReference type="NCBI Taxonomy" id="1407055"/>
    <lineage>
        <taxon>Archaea</taxon>
        <taxon>Nitrososphaerota</taxon>
        <taxon>Candidatus Nitrosotenuis</taxon>
    </lineage>
</organism>
<dbReference type="PRINTS" id="PR00145">
    <property type="entry name" value="ARGSUCLYASE"/>
</dbReference>
<comment type="subcellular location">
    <subcellularLocation>
        <location evidence="1">Cytoplasm</location>
    </subcellularLocation>
</comment>
<protein>
    <recommendedName>
        <fullName evidence="1 2">Argininosuccinate lyase</fullName>
        <shortName evidence="1">ASAL</shortName>
        <ecNumber evidence="1 2">4.3.2.1</ecNumber>
    </recommendedName>
    <alternativeName>
        <fullName evidence="1">Arginosuccinase</fullName>
    </alternativeName>
</protein>
<dbReference type="Gene3D" id="1.20.200.10">
    <property type="entry name" value="Fumarase/aspartase (Central domain)"/>
    <property type="match status" value="1"/>
</dbReference>
<dbReference type="Pfam" id="PF14698">
    <property type="entry name" value="ASL_C2"/>
    <property type="match status" value="1"/>
</dbReference>
<dbReference type="STRING" id="1407055.NITUZ_40453"/>
<comment type="catalytic activity">
    <reaction evidence="1">
        <text>2-(N(omega)-L-arginino)succinate = fumarate + L-arginine</text>
        <dbReference type="Rhea" id="RHEA:24020"/>
        <dbReference type="ChEBI" id="CHEBI:29806"/>
        <dbReference type="ChEBI" id="CHEBI:32682"/>
        <dbReference type="ChEBI" id="CHEBI:57472"/>
        <dbReference type="EC" id="4.3.2.1"/>
    </reaction>
</comment>
<proteinExistence type="inferred from homology"/>
<feature type="domain" description="Argininosuccinate lyase C-terminal" evidence="4">
    <location>
        <begin position="368"/>
        <end position="432"/>
    </location>
</feature>
<comment type="caution">
    <text evidence="5">The sequence shown here is derived from an EMBL/GenBank/DDBJ whole genome shotgun (WGS) entry which is preliminary data.</text>
</comment>
<dbReference type="Pfam" id="PF00206">
    <property type="entry name" value="Lyase_1"/>
    <property type="match status" value="1"/>
</dbReference>
<dbReference type="UniPathway" id="UPA00068">
    <property type="reaction ID" value="UER00114"/>
</dbReference>
<evidence type="ECO:0000256" key="1">
    <source>
        <dbReference type="HAMAP-Rule" id="MF_00006"/>
    </source>
</evidence>
<dbReference type="Gene3D" id="1.10.275.10">
    <property type="entry name" value="Fumarase/aspartase (N-terminal domain)"/>
    <property type="match status" value="1"/>
</dbReference>
<keyword evidence="1" id="KW-0055">Arginine biosynthesis</keyword>
<dbReference type="FunFam" id="1.20.200.10:FF:000015">
    <property type="entry name" value="argininosuccinate lyase isoform X2"/>
    <property type="match status" value="1"/>
</dbReference>
<dbReference type="EC" id="4.3.2.1" evidence="1 2"/>
<dbReference type="CDD" id="cd01359">
    <property type="entry name" value="Argininosuccinate_lyase"/>
    <property type="match status" value="1"/>
</dbReference>
<keyword evidence="1" id="KW-0963">Cytoplasm</keyword>
<dbReference type="AlphaFoldDB" id="V6AUT4"/>
<evidence type="ECO:0000259" key="3">
    <source>
        <dbReference type="Pfam" id="PF00206"/>
    </source>
</evidence>
<comment type="pathway">
    <text evidence="1">Amino-acid biosynthesis; L-arginine biosynthesis; L-arginine from L-ornithine and carbamoyl phosphate: step 3/3.</text>
</comment>
<dbReference type="GO" id="GO:0004056">
    <property type="term" value="F:argininosuccinate lyase activity"/>
    <property type="evidence" value="ECO:0007669"/>
    <property type="project" value="UniProtKB-UniRule"/>
</dbReference>
<comment type="similarity">
    <text evidence="1">Belongs to the lyase 1 family. Argininosuccinate lyase subfamily.</text>
</comment>
<dbReference type="InterPro" id="IPR024083">
    <property type="entry name" value="Fumarase/histidase_N"/>
</dbReference>
<dbReference type="Proteomes" id="UP000018159">
    <property type="component" value="Unassembled WGS sequence"/>
</dbReference>
<dbReference type="InterPro" id="IPR000362">
    <property type="entry name" value="Fumarate_lyase_fam"/>
</dbReference>
<dbReference type="InterPro" id="IPR008948">
    <property type="entry name" value="L-Aspartase-like"/>
</dbReference>
<sequence length="496" mass="54563">MLYITIIIASLMYRSRFDQSLDKFTLDYVSSISDDSEIAMYDIIGSQAHVMMLHENKILSKVETKKILAALEKIKKENLSSSDAEDIHELIESRVVKKIGLKIGGKMHTARSRNDQVALDLRMKVRDDTNILCKCILDLIDTLVSVAEKHTDTPMPLYTHLQQAQIGTFSHFMLSYTDSLFRDLDRLYVTYGRINESPLGAGPVGGTSIPIDRNSTARMLGFKGLVENSIDATSGRDVIAEYASNVAILMTGLSRMAEDLIIWSTSEFAFVELSDKFSSPSSVMPQKKNPDILELTRGKAARVIGNLVAVLTTLKGLASGYGRDLQEIKPSVFSTSKIAVSALVVLNSMFATLHVNKQKMRRVAGSGYLAALDVAEALVNEGISFRIAHKIVGQLVHTAHRSNKSLSELSLAEIKKSLTEKQIEPKKLLKVISSIDINTSLEGRVSRGSSGFAEQKRMVADRRAKAQAYRSGTTKRAADVDAALKGLSVKIHSIIK</sequence>
<evidence type="ECO:0000313" key="5">
    <source>
        <dbReference type="EMBL" id="CDI06287.1"/>
    </source>
</evidence>
<accession>V6AUT4</accession>
<dbReference type="SUPFAM" id="SSF48557">
    <property type="entry name" value="L-aspartase-like"/>
    <property type="match status" value="1"/>
</dbReference>
<keyword evidence="1" id="KW-0028">Amino-acid biosynthesis</keyword>
<keyword evidence="1 5" id="KW-0456">Lyase</keyword>
<evidence type="ECO:0000313" key="6">
    <source>
        <dbReference type="Proteomes" id="UP000018159"/>
    </source>
</evidence>
<dbReference type="GO" id="GO:0005829">
    <property type="term" value="C:cytosol"/>
    <property type="evidence" value="ECO:0007669"/>
    <property type="project" value="TreeGrafter"/>
</dbReference>
<gene>
    <name evidence="1 5" type="primary">argH</name>
    <name evidence="5" type="ORF">NITUZ_40453</name>
</gene>
<dbReference type="InterPro" id="IPR022761">
    <property type="entry name" value="Fumarate_lyase_N"/>
</dbReference>
<name>V6AUT4_9ARCH</name>
<reference evidence="5 6" key="1">
    <citation type="journal article" date="2013" name="PLoS ONE">
        <title>Enrichment and Genome Sequence of the Group I.1a Ammonia-Oxidizing Archaeon ?Ca. Nitrosotenuis uzonensis? Representing a Clade Globally.</title>
        <authorList>
            <person name="Lebedeva E.V."/>
            <person name="Hatzenpichler R."/>
            <person name="Pelletier E."/>
            <person name="Schuster N."/>
            <person name="Hauzmayer S."/>
            <person name="Bulaev A."/>
            <person name="Grigor'eva N.V."/>
            <person name="Galushko A."/>
            <person name="Schmid M."/>
            <person name="Palatinszky M."/>
            <person name="Le Paslier D."/>
            <person name="Daims H."/>
            <person name="Wagner M."/>
        </authorList>
    </citation>
    <scope>NUCLEOTIDE SEQUENCE [LARGE SCALE GENOMIC DNA]</scope>
    <source>
        <strain evidence="5 6">N4</strain>
    </source>
</reference>
<dbReference type="InterPro" id="IPR029419">
    <property type="entry name" value="Arg_succ_lyase_C"/>
</dbReference>
<dbReference type="Gene3D" id="1.10.40.30">
    <property type="entry name" value="Fumarase/aspartase (C-terminal domain)"/>
    <property type="match status" value="1"/>
</dbReference>
<dbReference type="NCBIfam" id="TIGR00838">
    <property type="entry name" value="argH"/>
    <property type="match status" value="1"/>
</dbReference>
<dbReference type="InterPro" id="IPR009049">
    <property type="entry name" value="Argininosuccinate_lyase"/>
</dbReference>
<dbReference type="EMBL" id="CBTY010000009">
    <property type="protein sequence ID" value="CDI06287.1"/>
    <property type="molecule type" value="Genomic_DNA"/>
</dbReference>
<evidence type="ECO:0000256" key="2">
    <source>
        <dbReference type="NCBIfam" id="TIGR00838"/>
    </source>
</evidence>
<dbReference type="PRINTS" id="PR00149">
    <property type="entry name" value="FUMRATELYASE"/>
</dbReference>
<keyword evidence="6" id="KW-1185">Reference proteome</keyword>